<dbReference type="InterPro" id="IPR020806">
    <property type="entry name" value="PKS_PP-bd"/>
</dbReference>
<dbReference type="SMART" id="SM00823">
    <property type="entry name" value="PKS_PP"/>
    <property type="match status" value="1"/>
</dbReference>
<dbReference type="InterPro" id="IPR013154">
    <property type="entry name" value="ADH-like_N"/>
</dbReference>
<evidence type="ECO:0000259" key="7">
    <source>
        <dbReference type="PROSITE" id="PS50075"/>
    </source>
</evidence>
<dbReference type="InterPro" id="IPR032821">
    <property type="entry name" value="PKS_assoc"/>
</dbReference>
<dbReference type="PROSITE" id="PS52019">
    <property type="entry name" value="PKS_MFAS_DH"/>
    <property type="match status" value="1"/>
</dbReference>
<dbReference type="Pfam" id="PF00109">
    <property type="entry name" value="ketoacyl-synt"/>
    <property type="match status" value="1"/>
</dbReference>
<dbReference type="InterPro" id="IPR049551">
    <property type="entry name" value="PKS_DH_C"/>
</dbReference>
<feature type="region of interest" description="Disordered" evidence="6">
    <location>
        <begin position="1"/>
        <end position="34"/>
    </location>
</feature>
<dbReference type="SUPFAM" id="SSF53901">
    <property type="entry name" value="Thiolase-like"/>
    <property type="match status" value="1"/>
</dbReference>
<evidence type="ECO:0000313" key="10">
    <source>
        <dbReference type="EMBL" id="KAL1642561.1"/>
    </source>
</evidence>
<dbReference type="CDD" id="cd00833">
    <property type="entry name" value="PKS"/>
    <property type="match status" value="1"/>
</dbReference>
<organism evidence="10 11">
    <name type="scientific">Diplodia intermedia</name>
    <dbReference type="NCBI Taxonomy" id="856260"/>
    <lineage>
        <taxon>Eukaryota</taxon>
        <taxon>Fungi</taxon>
        <taxon>Dikarya</taxon>
        <taxon>Ascomycota</taxon>
        <taxon>Pezizomycotina</taxon>
        <taxon>Dothideomycetes</taxon>
        <taxon>Dothideomycetes incertae sedis</taxon>
        <taxon>Botryosphaeriales</taxon>
        <taxon>Botryosphaeriaceae</taxon>
        <taxon>Diplodia</taxon>
    </lineage>
</organism>
<dbReference type="Pfam" id="PF21089">
    <property type="entry name" value="PKS_DH_N"/>
    <property type="match status" value="1"/>
</dbReference>
<dbReference type="Proteomes" id="UP001521184">
    <property type="component" value="Unassembled WGS sequence"/>
</dbReference>
<feature type="active site" description="Proton donor; for dehydratase activity" evidence="5">
    <location>
        <position position="1164"/>
    </location>
</feature>
<feature type="domain" description="PKS/mFAS DH" evidence="9">
    <location>
        <begin position="951"/>
        <end position="1259"/>
    </location>
</feature>
<dbReference type="PROSITE" id="PS00012">
    <property type="entry name" value="PHOSPHOPANTETHEINE"/>
    <property type="match status" value="1"/>
</dbReference>
<evidence type="ECO:0000256" key="6">
    <source>
        <dbReference type="SAM" id="MobiDB-lite"/>
    </source>
</evidence>
<dbReference type="InterPro" id="IPR014031">
    <property type="entry name" value="Ketoacyl_synth_C"/>
</dbReference>
<name>A0ABR3TRS5_9PEZI</name>
<keyword evidence="3" id="KW-0808">Transferase</keyword>
<proteinExistence type="predicted"/>
<feature type="region of interest" description="N-terminal hotdog fold" evidence="5">
    <location>
        <begin position="951"/>
        <end position="1088"/>
    </location>
</feature>
<dbReference type="InterPro" id="IPR049900">
    <property type="entry name" value="PKS_mFAS_DH"/>
</dbReference>
<dbReference type="InterPro" id="IPR057326">
    <property type="entry name" value="KR_dom"/>
</dbReference>
<evidence type="ECO:0000256" key="4">
    <source>
        <dbReference type="ARBA" id="ARBA00023268"/>
    </source>
</evidence>
<dbReference type="InterPro" id="IPR011032">
    <property type="entry name" value="GroES-like_sf"/>
</dbReference>
<dbReference type="InterPro" id="IPR001227">
    <property type="entry name" value="Ac_transferase_dom_sf"/>
</dbReference>
<dbReference type="Gene3D" id="3.30.70.3290">
    <property type="match status" value="1"/>
</dbReference>
<evidence type="ECO:0000259" key="8">
    <source>
        <dbReference type="PROSITE" id="PS52004"/>
    </source>
</evidence>
<dbReference type="SMART" id="SM00822">
    <property type="entry name" value="PKS_KR"/>
    <property type="match status" value="1"/>
</dbReference>
<evidence type="ECO:0000256" key="1">
    <source>
        <dbReference type="ARBA" id="ARBA00022450"/>
    </source>
</evidence>
<dbReference type="EMBL" id="JAKEKT020000032">
    <property type="protein sequence ID" value="KAL1642561.1"/>
    <property type="molecule type" value="Genomic_DNA"/>
</dbReference>
<dbReference type="SMART" id="SM00829">
    <property type="entry name" value="PKS_ER"/>
    <property type="match status" value="1"/>
</dbReference>
<dbReference type="Pfam" id="PF02801">
    <property type="entry name" value="Ketoacyl-synt_C"/>
    <property type="match status" value="1"/>
</dbReference>
<dbReference type="Gene3D" id="3.90.180.10">
    <property type="entry name" value="Medium-chain alcohol dehydrogenases, catalytic domain"/>
    <property type="match status" value="1"/>
</dbReference>
<dbReference type="SMART" id="SM00825">
    <property type="entry name" value="PKS_KS"/>
    <property type="match status" value="1"/>
</dbReference>
<dbReference type="Pfam" id="PF08240">
    <property type="entry name" value="ADH_N"/>
    <property type="match status" value="1"/>
</dbReference>
<dbReference type="Pfam" id="PF08659">
    <property type="entry name" value="KR"/>
    <property type="match status" value="1"/>
</dbReference>
<sequence length="2338" mass="254849">MTINDSKAEKPLRATRGKDDAAKAKKPPQHDPIAVVGMGCRLPGESSSPHALWKFLERGGIAKNEPPASRFSLKTHYDGSGKPCTMGSPGGMFLENVDPENFDAAFFSISSTEAIAMDPQQRQLLEVVYECLENAGISLESLSGAAVACLVGSYAGDYETMQSRDPEDRAPSVTVGIGKAMLSNRISHFLNIKGPSMTIDTACSGGLVSLDVACRYLQSREVDGAIIAAANLYLNPEHCMDRGAMKAAASISGKCHTFDVKADGYIKGEAVNAVMLKRLDDAIRDGDPIRAVIRGTATNSDGYTPGIASPSSEAQAAAVRAAYANAGISDLSETAYVECHGTGTQAGDPTEVSGVSSVFANGRSEPLIIGSIKSNVGHSEPAAGLSGLIKAILALEHDTIPGNPTFVDPNPAINFDKLQVRASRTALPWPKKLFKRASVNSFGYGGSNAHVVLDEARKWSALPQVSSYQTAGQLDDFFGSEEKQAANHPPRLLVFSANDESSLRSNASALSKHLMNPEVSVKLDDLAYTLSERRTRHFNRGFLLSRSPSSIDDSTLTVGKRWAEAPRIGFVFTGQGAQWSQMGKALVDQFPRAKLMIQRLDKALRTVPNPPKWSLLTELVEARNPQVLRQPEFSQPLVTALQLALVDVLRSFGVNPQAVVGHSSGEIAAACTAGYLTEENAIKAAFYRGQAAVQAESQGTESDVSMLAVGLGPNDVAGYLAGFEDQAQIACFNSPNSVTISGAVPALNQVKDLLVQDGHFARMLQVNLAYHSRYMDGIGKVYEDMLERDFECNPIPEAGPKMFSSVLGYEMDQAASVGYWKANMVSPVLFDKALEQMITGDGAADFLIEIGPSKALAGPVSQIKSAVPGGANVEYCGALSRGADAIDSLFDAAGRLFVAGANVDLMAVNRLTSTKPSIIIDLPNYSWNHSIKYWYENESSKDWRYRMFPHHDLVGTKILGTSWHSPSWKKSLSLADLPWLKDHTIGGEILFPAAGFMAMAIEGVHQVSLALAEIDDVPAPTNPCYRVRDSTFPKALVLDETKPTKLLLSLARRPGKNDPWYEYKVSSLSGTTWVEHCRGLVRVEENRTKNASTEDLQPLKHVAPGQLWYKALDFAGFQFGPSFQKHLEVESISGQRRNRSIVDLTTPPSAWTQSSYPMHPASIDGCLQTVVPAVWQGNRSAVDTALIPAIIDEILVCPPKTSSPETGISLASSKYTGLGRLDDNKNYMADARVYHPTTGEMLFQLKGLRFHKLDNNSNTEEGHKFARLEWKPDLTYLNHNDPMFQKFTTSEFMDHVAFKMPNLNIAEINLLSGNESSLWIDAGSGGRSTASKFTYFSSDAKALVTVQDKYSSIPSTDFQLFDTAKPGVATKELIEYTLSLLHADGYIYLIERDITDQTQTKELLQTFGFGPSHPLPETNAYLIATAPLKWRLDRNINMVRFRPRSQIHDQMTQELERLGWTATDFPITATSQISGPVIVVDELETPLLADIDGEQWGALKTLLDSGSPILWVTEGSQMDVTRPTNAMIHGLARSVRGEDPSVNFATLDLEPGTTGPRVFNTLQPSLFKLQQEKPMTGAPPDFEYAVRDGFVYVSRIFPNDVVNDVVNEESHGRELQDVSLHGHPGTVRLRAERVGALDALSYYEVTEKEEEVPEGYVEVEIHAAGVNFKDLAIIMGTVPENEWVLGHEGAGVVRRSSSPSYKPGDRVIAFCKRTFGNRVITEAGRLHSMPDWMTFEEAASIPSVYLVSVYSLFDLADVQPGQRVLVHSAAGGVGIACIQLCQHIGAELFVTVGNDEKRKFLRDEYGIPDSHIFHSRTTRFAAELMEATNDEGVDVVINTLTGELLEESWRCIREGGTFVELGKKDIVDRNYLPMEPFARNVSYHAFDMGHRRVPADFVDRLFNKLMPLVEERIVKPITPMSVFPFEDIPAALHYMRGGKHVGKLVISNNSSPDVTVKMRPKPRVLQLRGDASYLLVGGLKGLCGSLAVQLARRGAKHLVILARSGYADAASQAAIAHIESEGCQVQLMVGDVSKLEDVRRVFAEATPKIAGVIQGAMVLRDKIFTSMTIDEYHQAVDCKVKGTWNLHNVALEAGQELDFFSMLSSISGVVGQRGQANYAAANAFLDAFAAYRRGLGLRANSIDLGAVEEVGYISRNTELLQNFDAHTWFPINESLFLRIVEQSILQQVRPDYPASDCQLITGLAVPLGAESALLADGRFCTLRIGGAGQDAGAANGKDKEMATFLLLARSGSDPAAALAAAVDIVNKQFQKVLRLPVPVEPAKALSSYGLDSLVAVELRNWIRRELSADLTTLDITNAKSLLALCEKIVRKVEAKESS</sequence>
<feature type="domain" description="Ketosynthase family 3 (KS3)" evidence="8">
    <location>
        <begin position="30"/>
        <end position="455"/>
    </location>
</feature>
<dbReference type="InterPro" id="IPR056501">
    <property type="entry name" value="NAD-bd_HRPKS_sdrA"/>
</dbReference>
<dbReference type="Pfam" id="PF16197">
    <property type="entry name" value="KAsynt_C_assoc"/>
    <property type="match status" value="1"/>
</dbReference>
<dbReference type="InterPro" id="IPR036736">
    <property type="entry name" value="ACP-like_sf"/>
</dbReference>
<dbReference type="SUPFAM" id="SSF52151">
    <property type="entry name" value="FabD/lysophospholipase-like"/>
    <property type="match status" value="1"/>
</dbReference>
<dbReference type="InterPro" id="IPR050091">
    <property type="entry name" value="PKS_NRPS_Biosynth_Enz"/>
</dbReference>
<evidence type="ECO:0000256" key="3">
    <source>
        <dbReference type="ARBA" id="ARBA00022679"/>
    </source>
</evidence>
<dbReference type="InterPro" id="IPR014043">
    <property type="entry name" value="Acyl_transferase_dom"/>
</dbReference>
<dbReference type="SMART" id="SM00826">
    <property type="entry name" value="PKS_DH"/>
    <property type="match status" value="1"/>
</dbReference>
<dbReference type="InterPro" id="IPR016039">
    <property type="entry name" value="Thiolase-like"/>
</dbReference>
<dbReference type="Gene3D" id="3.40.366.10">
    <property type="entry name" value="Malonyl-Coenzyme A Acyl Carrier Protein, domain 2"/>
    <property type="match status" value="1"/>
</dbReference>
<dbReference type="PANTHER" id="PTHR43775">
    <property type="entry name" value="FATTY ACID SYNTHASE"/>
    <property type="match status" value="1"/>
</dbReference>
<dbReference type="InterPro" id="IPR020841">
    <property type="entry name" value="PKS_Beta-ketoAc_synthase_dom"/>
</dbReference>
<feature type="region of interest" description="C-terminal hotdog fold" evidence="5">
    <location>
        <begin position="1100"/>
        <end position="1259"/>
    </location>
</feature>
<dbReference type="SUPFAM" id="SSF50129">
    <property type="entry name" value="GroES-like"/>
    <property type="match status" value="1"/>
</dbReference>
<gene>
    <name evidence="10" type="ORF">SLS58_005329</name>
</gene>
<evidence type="ECO:0000259" key="9">
    <source>
        <dbReference type="PROSITE" id="PS52019"/>
    </source>
</evidence>
<dbReference type="InterPro" id="IPR042104">
    <property type="entry name" value="PKS_dehydratase_sf"/>
</dbReference>
<dbReference type="Pfam" id="PF00698">
    <property type="entry name" value="Acyl_transf_1"/>
    <property type="match status" value="1"/>
</dbReference>
<dbReference type="Pfam" id="PF14765">
    <property type="entry name" value="PS-DH"/>
    <property type="match status" value="1"/>
</dbReference>
<keyword evidence="11" id="KW-1185">Reference proteome</keyword>
<dbReference type="Pfam" id="PF00550">
    <property type="entry name" value="PP-binding"/>
    <property type="match status" value="1"/>
</dbReference>
<dbReference type="InterPro" id="IPR016035">
    <property type="entry name" value="Acyl_Trfase/lysoPLipase"/>
</dbReference>
<evidence type="ECO:0000256" key="2">
    <source>
        <dbReference type="ARBA" id="ARBA00022553"/>
    </source>
</evidence>
<evidence type="ECO:0000256" key="5">
    <source>
        <dbReference type="PROSITE-ProRule" id="PRU01363"/>
    </source>
</evidence>
<dbReference type="Gene3D" id="1.10.1200.10">
    <property type="entry name" value="ACP-like"/>
    <property type="match status" value="1"/>
</dbReference>
<dbReference type="SUPFAM" id="SSF47336">
    <property type="entry name" value="ACP-like"/>
    <property type="match status" value="1"/>
</dbReference>
<keyword evidence="2" id="KW-0597">Phosphoprotein</keyword>
<reference evidence="10 11" key="1">
    <citation type="journal article" date="2023" name="Plant Dis.">
        <title>First Report of Diplodia intermedia Causing Canker and Dieback Diseases on Apple Trees in Canada.</title>
        <authorList>
            <person name="Ellouze W."/>
            <person name="Ilyukhin E."/>
            <person name="Sulman M."/>
            <person name="Ali S."/>
        </authorList>
    </citation>
    <scope>NUCLEOTIDE SEQUENCE [LARGE SCALE GENOMIC DNA]</scope>
    <source>
        <strain evidence="10 11">M45-28</strain>
    </source>
</reference>
<dbReference type="InterPro" id="IPR014030">
    <property type="entry name" value="Ketoacyl_synth_N"/>
</dbReference>
<dbReference type="Pfam" id="PF23114">
    <property type="entry name" value="NAD-bd_HRPKS_sdrA"/>
    <property type="match status" value="1"/>
</dbReference>
<dbReference type="InterPro" id="IPR036291">
    <property type="entry name" value="NAD(P)-bd_dom_sf"/>
</dbReference>
<feature type="active site" description="Proton acceptor; for dehydratase activity" evidence="5">
    <location>
        <position position="983"/>
    </location>
</feature>
<evidence type="ECO:0000313" key="11">
    <source>
        <dbReference type="Proteomes" id="UP001521184"/>
    </source>
</evidence>
<dbReference type="PROSITE" id="PS52004">
    <property type="entry name" value="KS3_2"/>
    <property type="match status" value="1"/>
</dbReference>
<dbReference type="InterPro" id="IPR009081">
    <property type="entry name" value="PP-bd_ACP"/>
</dbReference>
<keyword evidence="1" id="KW-0596">Phosphopantetheine</keyword>
<dbReference type="Gene3D" id="3.40.50.720">
    <property type="entry name" value="NAD(P)-binding Rossmann-like Domain"/>
    <property type="match status" value="2"/>
</dbReference>
<dbReference type="InterPro" id="IPR049552">
    <property type="entry name" value="PKS_DH_N"/>
</dbReference>
<dbReference type="InterPro" id="IPR013968">
    <property type="entry name" value="PKS_KR"/>
</dbReference>
<dbReference type="InterPro" id="IPR020807">
    <property type="entry name" value="PKS_DH"/>
</dbReference>
<dbReference type="PROSITE" id="PS50075">
    <property type="entry name" value="CARRIER"/>
    <property type="match status" value="1"/>
</dbReference>
<dbReference type="Pfam" id="PF13602">
    <property type="entry name" value="ADH_zinc_N_2"/>
    <property type="match status" value="1"/>
</dbReference>
<feature type="domain" description="Carrier" evidence="7">
    <location>
        <begin position="2256"/>
        <end position="2332"/>
    </location>
</feature>
<protein>
    <submittedName>
        <fullName evidence="10">Type I Iterative PKS</fullName>
    </submittedName>
</protein>
<dbReference type="SMART" id="SM00827">
    <property type="entry name" value="PKS_AT"/>
    <property type="match status" value="1"/>
</dbReference>
<dbReference type="SUPFAM" id="SSF51735">
    <property type="entry name" value="NAD(P)-binding Rossmann-fold domains"/>
    <property type="match status" value="3"/>
</dbReference>
<feature type="compositionally biased region" description="Basic and acidic residues" evidence="6">
    <location>
        <begin position="1"/>
        <end position="23"/>
    </location>
</feature>
<dbReference type="InterPro" id="IPR016036">
    <property type="entry name" value="Malonyl_transacylase_ACP-bd"/>
</dbReference>
<dbReference type="InterPro" id="IPR006162">
    <property type="entry name" value="Ppantetheine_attach_site"/>
</dbReference>
<dbReference type="CDD" id="cd05195">
    <property type="entry name" value="enoyl_red"/>
    <property type="match status" value="1"/>
</dbReference>
<comment type="caution">
    <text evidence="10">The sequence shown here is derived from an EMBL/GenBank/DDBJ whole genome shotgun (WGS) entry which is preliminary data.</text>
</comment>
<accession>A0ABR3TRS5</accession>
<dbReference type="SUPFAM" id="SSF55048">
    <property type="entry name" value="Probable ACP-binding domain of malonyl-CoA ACP transacylase"/>
    <property type="match status" value="1"/>
</dbReference>
<dbReference type="InterPro" id="IPR020843">
    <property type="entry name" value="ER"/>
</dbReference>
<dbReference type="PANTHER" id="PTHR43775:SF18">
    <property type="entry name" value="ENZYME, PUTATIVE (JCVI)-RELATED"/>
    <property type="match status" value="1"/>
</dbReference>
<keyword evidence="4" id="KW-0511">Multifunctional enzyme</keyword>
<dbReference type="Gene3D" id="3.10.129.110">
    <property type="entry name" value="Polyketide synthase dehydratase"/>
    <property type="match status" value="1"/>
</dbReference>
<dbReference type="Gene3D" id="3.40.47.10">
    <property type="match status" value="1"/>
</dbReference>